<dbReference type="OrthoDB" id="6089902at2759"/>
<name>A0A8B6DVG4_MYTGA</name>
<feature type="region of interest" description="Disordered" evidence="1">
    <location>
        <begin position="39"/>
        <end position="58"/>
    </location>
</feature>
<evidence type="ECO:0000256" key="1">
    <source>
        <dbReference type="SAM" id="MobiDB-lite"/>
    </source>
</evidence>
<organism evidence="2 3">
    <name type="scientific">Mytilus galloprovincialis</name>
    <name type="common">Mediterranean mussel</name>
    <dbReference type="NCBI Taxonomy" id="29158"/>
    <lineage>
        <taxon>Eukaryota</taxon>
        <taxon>Metazoa</taxon>
        <taxon>Spiralia</taxon>
        <taxon>Lophotrochozoa</taxon>
        <taxon>Mollusca</taxon>
        <taxon>Bivalvia</taxon>
        <taxon>Autobranchia</taxon>
        <taxon>Pteriomorphia</taxon>
        <taxon>Mytilida</taxon>
        <taxon>Mytiloidea</taxon>
        <taxon>Mytilidae</taxon>
        <taxon>Mytilinae</taxon>
        <taxon>Mytilus</taxon>
    </lineage>
</organism>
<dbReference type="AlphaFoldDB" id="A0A8B6DVG4"/>
<protein>
    <submittedName>
        <fullName evidence="2">Uncharacterized protein</fullName>
    </submittedName>
</protein>
<reference evidence="2" key="1">
    <citation type="submission" date="2018-11" db="EMBL/GenBank/DDBJ databases">
        <authorList>
            <person name="Alioto T."/>
            <person name="Alioto T."/>
        </authorList>
    </citation>
    <scope>NUCLEOTIDE SEQUENCE</scope>
</reference>
<evidence type="ECO:0000313" key="3">
    <source>
        <dbReference type="Proteomes" id="UP000596742"/>
    </source>
</evidence>
<feature type="compositionally biased region" description="Basic and acidic residues" evidence="1">
    <location>
        <begin position="39"/>
        <end position="53"/>
    </location>
</feature>
<feature type="compositionally biased region" description="Polar residues" evidence="1">
    <location>
        <begin position="239"/>
        <end position="258"/>
    </location>
</feature>
<comment type="caution">
    <text evidence="2">The sequence shown here is derived from an EMBL/GenBank/DDBJ whole genome shotgun (WGS) entry which is preliminary data.</text>
</comment>
<accession>A0A8B6DVG4</accession>
<feature type="region of interest" description="Disordered" evidence="1">
    <location>
        <begin position="192"/>
        <end position="283"/>
    </location>
</feature>
<keyword evidence="3" id="KW-1185">Reference proteome</keyword>
<evidence type="ECO:0000313" key="2">
    <source>
        <dbReference type="EMBL" id="VDI24351.1"/>
    </source>
</evidence>
<dbReference type="Proteomes" id="UP000596742">
    <property type="component" value="Unassembled WGS sequence"/>
</dbReference>
<proteinExistence type="predicted"/>
<dbReference type="EMBL" id="UYJE01004021">
    <property type="protein sequence ID" value="VDI24351.1"/>
    <property type="molecule type" value="Genomic_DNA"/>
</dbReference>
<gene>
    <name evidence="2" type="ORF">MGAL_10B064975</name>
</gene>
<sequence length="283" mass="33323">MNEGRLGAVKKQENSNRKYMVIMNDVAKYRKDALKHYFDQEKKEEQQRNERSAGRVRKKAVQSMVLEKCLKMSREDTLTSPTGNLFGHYNGRPIASFSTDVEKYIASKDPKVRKEREMDFLMKKYKETGKILEEDQMKNKVKHYFQSRWGVHYKSEDKEKGESEVVEQPQIRFKDDKLPDIFSFYKTNMQTRVKGKTSERSTSRIEVRDESGQYVPLDSSNTLKGRRRSMFPAVDNSPRRQSTIRRPSQLPQMAMQQSSRRRSELTQFPSQTLRKRSMLPPIS</sequence>
<feature type="compositionally biased region" description="Basic and acidic residues" evidence="1">
    <location>
        <begin position="196"/>
        <end position="211"/>
    </location>
</feature>